<dbReference type="RefSeq" id="WP_086452071.1">
    <property type="nucleotide sequence ID" value="NZ_MSPP01000005.1"/>
</dbReference>
<name>A0A251WWM9_9RHOB</name>
<dbReference type="PANTHER" id="PTHR12110">
    <property type="entry name" value="HYDROXYPYRUVATE ISOMERASE"/>
    <property type="match status" value="1"/>
</dbReference>
<dbReference type="InterPro" id="IPR013022">
    <property type="entry name" value="Xyl_isomerase-like_TIM-brl"/>
</dbReference>
<evidence type="ECO:0000313" key="2">
    <source>
        <dbReference type="EMBL" id="OUD08373.1"/>
    </source>
</evidence>
<organism evidence="2 3">
    <name type="scientific">Marivivens niveibacter</name>
    <dbReference type="NCBI Taxonomy" id="1930667"/>
    <lineage>
        <taxon>Bacteria</taxon>
        <taxon>Pseudomonadati</taxon>
        <taxon>Pseudomonadota</taxon>
        <taxon>Alphaproteobacteria</taxon>
        <taxon>Rhodobacterales</taxon>
        <taxon>Paracoccaceae</taxon>
        <taxon>Marivivens group</taxon>
        <taxon>Marivivens</taxon>
    </lineage>
</organism>
<dbReference type="Pfam" id="PF01261">
    <property type="entry name" value="AP_endonuc_2"/>
    <property type="match status" value="1"/>
</dbReference>
<dbReference type="InterPro" id="IPR036237">
    <property type="entry name" value="Xyl_isomerase-like_sf"/>
</dbReference>
<gene>
    <name evidence="2" type="ORF">BVC71_12740</name>
</gene>
<dbReference type="AlphaFoldDB" id="A0A251WWM9"/>
<dbReference type="Proteomes" id="UP000194664">
    <property type="component" value="Unassembled WGS sequence"/>
</dbReference>
<keyword evidence="3" id="KW-1185">Reference proteome</keyword>
<dbReference type="NCBIfam" id="TIGR04379">
    <property type="entry name" value="myo_inos_iolE"/>
    <property type="match status" value="1"/>
</dbReference>
<dbReference type="Gene3D" id="3.20.20.150">
    <property type="entry name" value="Divalent-metal-dependent TIM barrel enzymes"/>
    <property type="match status" value="1"/>
</dbReference>
<evidence type="ECO:0000259" key="1">
    <source>
        <dbReference type="Pfam" id="PF01261"/>
    </source>
</evidence>
<dbReference type="InterPro" id="IPR030823">
    <property type="entry name" value="IolE/MocC"/>
</dbReference>
<reference evidence="2 3" key="1">
    <citation type="submission" date="2016-12" db="EMBL/GenBank/DDBJ databases">
        <title>The draft genome sequence of HSLHS2.</title>
        <authorList>
            <person name="Hu D."/>
            <person name="Wang L."/>
            <person name="Shao Z."/>
        </authorList>
    </citation>
    <scope>NUCLEOTIDE SEQUENCE [LARGE SCALE GENOMIC DNA]</scope>
    <source>
        <strain evidence="2">MCCC 1A06712</strain>
    </source>
</reference>
<dbReference type="OrthoDB" id="9804047at2"/>
<evidence type="ECO:0000313" key="3">
    <source>
        <dbReference type="Proteomes" id="UP000194664"/>
    </source>
</evidence>
<comment type="caution">
    <text evidence="2">The sequence shown here is derived from an EMBL/GenBank/DDBJ whole genome shotgun (WGS) entry which is preliminary data.</text>
</comment>
<dbReference type="PANTHER" id="PTHR12110:SF41">
    <property type="entry name" value="INOSOSE DEHYDRATASE"/>
    <property type="match status" value="1"/>
</dbReference>
<dbReference type="EMBL" id="MSPP01000005">
    <property type="protein sequence ID" value="OUD08373.1"/>
    <property type="molecule type" value="Genomic_DNA"/>
</dbReference>
<dbReference type="InterPro" id="IPR050312">
    <property type="entry name" value="IolE/XylAMocC-like"/>
</dbReference>
<sequence>MIQFGTNPIAWANDDDQSIGADIPTSRILKEAGHLIGFDGIENGHRWPQDDPEALRSLLADYDLKFISGWHSLNVLANSIDDEKAAIQSHLDKLKHNGCTVCIACETSNTIQGQPKPLSERPVLDAAGMTDFANRVEEIAAYCADQGIDLVYHHHMGTVVQSPEDIDAFMAATAVAGGKTKLLFDAGHCYFGGGDPETVLRKHVDRVRHFHAKNVRPAVRARVEDEGWSFMDGVRGSVFTVPGDQEGGVEFTPLLQILKDAGYDGWIVIEAEQDPDIRNPLMYQTLGLHTLKRIARDVGLIPA</sequence>
<accession>A0A251WWM9</accession>
<proteinExistence type="predicted"/>
<protein>
    <submittedName>
        <fullName evidence="2">Myo-inosose-2 dehydratase</fullName>
    </submittedName>
</protein>
<dbReference type="SUPFAM" id="SSF51658">
    <property type="entry name" value="Xylose isomerase-like"/>
    <property type="match status" value="1"/>
</dbReference>
<feature type="domain" description="Xylose isomerase-like TIM barrel" evidence="1">
    <location>
        <begin position="36"/>
        <end position="275"/>
    </location>
</feature>